<dbReference type="RefSeq" id="WP_263038563.1">
    <property type="nucleotide sequence ID" value="NZ_JAOTPL010000018.1"/>
</dbReference>
<dbReference type="PANTHER" id="PTHR42831:SF1">
    <property type="entry name" value="FE-S PROTEIN MATURATION AUXILIARY FACTOR YITW"/>
    <property type="match status" value="1"/>
</dbReference>
<proteinExistence type="predicted"/>
<accession>A0AAE3IQ32</accession>
<dbReference type="SUPFAM" id="SSF117916">
    <property type="entry name" value="Fe-S cluster assembly (FSCA) domain-like"/>
    <property type="match status" value="1"/>
</dbReference>
<evidence type="ECO:0000259" key="1">
    <source>
        <dbReference type="Pfam" id="PF01883"/>
    </source>
</evidence>
<dbReference type="Proteomes" id="UP001209317">
    <property type="component" value="Unassembled WGS sequence"/>
</dbReference>
<evidence type="ECO:0000313" key="3">
    <source>
        <dbReference type="Proteomes" id="UP001209317"/>
    </source>
</evidence>
<feature type="domain" description="MIP18 family-like" evidence="1">
    <location>
        <begin position="15"/>
        <end position="80"/>
    </location>
</feature>
<dbReference type="InterPro" id="IPR052339">
    <property type="entry name" value="Fe-S_Maturation_MIP18"/>
</dbReference>
<comment type="caution">
    <text evidence="2">The sequence shown here is derived from an EMBL/GenBank/DDBJ whole genome shotgun (WGS) entry which is preliminary data.</text>
</comment>
<dbReference type="InterPro" id="IPR002744">
    <property type="entry name" value="MIP18-like"/>
</dbReference>
<dbReference type="EMBL" id="JAOTPL010000018">
    <property type="protein sequence ID" value="MCU7695076.1"/>
    <property type="molecule type" value="Genomic_DNA"/>
</dbReference>
<dbReference type="InterPro" id="IPR034904">
    <property type="entry name" value="FSCA_dom_sf"/>
</dbReference>
<organism evidence="2 3">
    <name type="scientific">Haoranjiania flava</name>
    <dbReference type="NCBI Taxonomy" id="1856322"/>
    <lineage>
        <taxon>Bacteria</taxon>
        <taxon>Pseudomonadati</taxon>
        <taxon>Bacteroidota</taxon>
        <taxon>Chitinophagia</taxon>
        <taxon>Chitinophagales</taxon>
        <taxon>Chitinophagaceae</taxon>
        <taxon>Haoranjiania</taxon>
    </lineage>
</organism>
<dbReference type="AlphaFoldDB" id="A0AAE3IQ32"/>
<name>A0AAE3IQ32_9BACT</name>
<keyword evidence="3" id="KW-1185">Reference proteome</keyword>
<sequence>MVILPTDKHFNEKNKALEALYKVIDPELFINIVDLGLIYDIEFKDEKNIVVTMTLSTPHCPMGEAITNGVKNALEIAFPAMTPEINLTFDPLWSFEMLTPEGREQLGM</sequence>
<protein>
    <submittedName>
        <fullName evidence="2">Metal-sulfur cluster assembly factor</fullName>
    </submittedName>
</protein>
<evidence type="ECO:0000313" key="2">
    <source>
        <dbReference type="EMBL" id="MCU7695076.1"/>
    </source>
</evidence>
<dbReference type="PANTHER" id="PTHR42831">
    <property type="entry name" value="FE-S PROTEIN MATURATION AUXILIARY FACTOR YITW"/>
    <property type="match status" value="1"/>
</dbReference>
<reference evidence="2" key="1">
    <citation type="submission" date="2022-10" db="EMBL/GenBank/DDBJ databases">
        <authorList>
            <person name="Kim H.S."/>
            <person name="Kim J.-S."/>
            <person name="Suh M.K."/>
            <person name="Eom M.K."/>
            <person name="Lee J.-S."/>
        </authorList>
    </citation>
    <scope>NUCLEOTIDE SEQUENCE</scope>
    <source>
        <strain evidence="2">LIP-5</strain>
    </source>
</reference>
<dbReference type="Pfam" id="PF01883">
    <property type="entry name" value="FeS_assembly_P"/>
    <property type="match status" value="1"/>
</dbReference>
<dbReference type="Gene3D" id="3.30.300.130">
    <property type="entry name" value="Fe-S cluster assembly (FSCA)"/>
    <property type="match status" value="1"/>
</dbReference>
<gene>
    <name evidence="2" type="ORF">OD355_11155</name>
</gene>